<dbReference type="PANTHER" id="PTHR10271">
    <property type="entry name" value="INTERFERON-INDUCED PROTEIN WITH TETRATRICOPEPTIDE REPEATS"/>
    <property type="match status" value="1"/>
</dbReference>
<evidence type="ECO:0000313" key="5">
    <source>
        <dbReference type="Proteomes" id="UP000735302"/>
    </source>
</evidence>
<evidence type="ECO:0000256" key="2">
    <source>
        <dbReference type="ARBA" id="ARBA00022803"/>
    </source>
</evidence>
<dbReference type="AlphaFoldDB" id="A0AAV4A3A8"/>
<keyword evidence="5" id="KW-1185">Reference proteome</keyword>
<name>A0AAV4A3A8_9GAST</name>
<dbReference type="EMBL" id="BLXT01003539">
    <property type="protein sequence ID" value="GFO01835.1"/>
    <property type="molecule type" value="Genomic_DNA"/>
</dbReference>
<evidence type="ECO:0000313" key="4">
    <source>
        <dbReference type="EMBL" id="GFO01835.1"/>
    </source>
</evidence>
<dbReference type="GO" id="GO:0005829">
    <property type="term" value="C:cytosol"/>
    <property type="evidence" value="ECO:0007669"/>
    <property type="project" value="TreeGrafter"/>
</dbReference>
<organism evidence="4 5">
    <name type="scientific">Plakobranchus ocellatus</name>
    <dbReference type="NCBI Taxonomy" id="259542"/>
    <lineage>
        <taxon>Eukaryota</taxon>
        <taxon>Metazoa</taxon>
        <taxon>Spiralia</taxon>
        <taxon>Lophotrochozoa</taxon>
        <taxon>Mollusca</taxon>
        <taxon>Gastropoda</taxon>
        <taxon>Heterobranchia</taxon>
        <taxon>Euthyneura</taxon>
        <taxon>Panpulmonata</taxon>
        <taxon>Sacoglossa</taxon>
        <taxon>Placobranchoidea</taxon>
        <taxon>Plakobranchidae</taxon>
        <taxon>Plakobranchus</taxon>
    </lineage>
</organism>
<reference evidence="4 5" key="1">
    <citation type="journal article" date="2021" name="Elife">
        <title>Chloroplast acquisition without the gene transfer in kleptoplastic sea slugs, Plakobranchus ocellatus.</title>
        <authorList>
            <person name="Maeda T."/>
            <person name="Takahashi S."/>
            <person name="Yoshida T."/>
            <person name="Shimamura S."/>
            <person name="Takaki Y."/>
            <person name="Nagai Y."/>
            <person name="Toyoda A."/>
            <person name="Suzuki Y."/>
            <person name="Arimoto A."/>
            <person name="Ishii H."/>
            <person name="Satoh N."/>
            <person name="Nishiyama T."/>
            <person name="Hasebe M."/>
            <person name="Maruyama T."/>
            <person name="Minagawa J."/>
            <person name="Obokata J."/>
            <person name="Shigenobu S."/>
        </authorList>
    </citation>
    <scope>NUCLEOTIDE SEQUENCE [LARGE SCALE GENOMIC DNA]</scope>
</reference>
<proteinExistence type="inferred from homology"/>
<keyword evidence="2" id="KW-0802">TPR repeat</keyword>
<comment type="caution">
    <text evidence="4">The sequence shown here is derived from an EMBL/GenBank/DDBJ whole genome shotgun (WGS) entry which is preliminary data.</text>
</comment>
<evidence type="ECO:0000256" key="3">
    <source>
        <dbReference type="ARBA" id="ARBA00038336"/>
    </source>
</evidence>
<gene>
    <name evidence="4" type="ORF">PoB_002834000</name>
</gene>
<keyword evidence="1" id="KW-0677">Repeat</keyword>
<dbReference type="Proteomes" id="UP000735302">
    <property type="component" value="Unassembled WGS sequence"/>
</dbReference>
<dbReference type="SUPFAM" id="SSF48452">
    <property type="entry name" value="TPR-like"/>
    <property type="match status" value="2"/>
</dbReference>
<accession>A0AAV4A3A8</accession>
<dbReference type="Gene3D" id="1.25.40.10">
    <property type="entry name" value="Tetratricopeptide repeat domain"/>
    <property type="match status" value="2"/>
</dbReference>
<dbReference type="PANTHER" id="PTHR10271:SF0">
    <property type="entry name" value="INTERFERON-INDUCED PROTEIN WITH TETRATRICOPEPTIDE REPEATS 5"/>
    <property type="match status" value="1"/>
</dbReference>
<evidence type="ECO:0000256" key="1">
    <source>
        <dbReference type="ARBA" id="ARBA00022737"/>
    </source>
</evidence>
<dbReference type="InterPro" id="IPR011990">
    <property type="entry name" value="TPR-like_helical_dom_sf"/>
</dbReference>
<protein>
    <submittedName>
        <fullName evidence="4">Tfp pilus assembly protein pilf</fullName>
    </submittedName>
</protein>
<sequence length="767" mass="87599">MGELREKIKAIESVFTLDIPKGISYNRLWEMQPKLKSEVKDLQEAETKYEHDDEELCQALDLLTWVEFKIGSEDEAFQRNEEAMAVAQGSLGSLFSRGNRIHLLWRKEDFMQIRTELNELDRIKSGIDSRSIIAGVKARQAYCYFRLGDPKCQKKAITLYEEALNTIPEMHLWRLQAGQVCRRLHNLDMQGENSIDLKQRHEGLEKADEFFHSVTKHSKNPRLQAFAYSDLAVIASDRKDAEGNLERFCHEALTLCGNDPYVLLNCGKSLKNKNTEKAIELLTKATTILPTTHTFTQLGKAFNYLAYEKRKNQHVSKPWAEKAEESYREAIRLSPENIPARFSLGRLMKFCGEVEKALREFLQIIRCFQCDDFAFTLMKTYVQASICLIELQMIEDAEKMLIKAVSIAFKVLSRGEIEFYLALKKSLSSSQKISDTRHSPEALLFNTVYRLIKDSPKRLKTLKKLFQMDMSEDVAVTTSSIEKCLDQECFEEALALMNWSITVGAHRLNDRLCNKVALYAARSRLLHYGGDAAFVFKSMYDSHSLARHGLGTSDEARVPPHETSPEADVTGSRDKLDVLIVYDNPRDGVEDLSSLGDICTKLQRLMKNVFGLNVSSYLDMSVNSLRCCADEPDMSNQVDKMFRAKLVMMIFGSKELGGYVESVLEFLLKVMEKSDENRRPPRVLVALTEDGVTLPPPVRQFEKIQIADVLGSLDDFEKWHQERMVDVLHGAPNNERINACVENMMSFFCSLLSITWPLAGEKKQEEK</sequence>
<comment type="similarity">
    <text evidence="3">Belongs to the IFIT family.</text>
</comment>
<dbReference type="GO" id="GO:0051607">
    <property type="term" value="P:defense response to virus"/>
    <property type="evidence" value="ECO:0007669"/>
    <property type="project" value="TreeGrafter"/>
</dbReference>